<proteinExistence type="predicted"/>
<dbReference type="PRINTS" id="PR00394">
    <property type="entry name" value="RHSPROTEIN"/>
</dbReference>
<evidence type="ECO:0000313" key="2">
    <source>
        <dbReference type="Proteomes" id="UP001595887"/>
    </source>
</evidence>
<dbReference type="PANTHER" id="PTHR32305">
    <property type="match status" value="1"/>
</dbReference>
<name>A0ABV8RF12_9SPHN</name>
<protein>
    <submittedName>
        <fullName evidence="1">RHS repeat-associated core domain-containing protein</fullName>
    </submittedName>
</protein>
<organism evidence="1 2">
    <name type="scientific">Sphingorhabdus arenilitoris</name>
    <dbReference type="NCBI Taxonomy" id="1490041"/>
    <lineage>
        <taxon>Bacteria</taxon>
        <taxon>Pseudomonadati</taxon>
        <taxon>Pseudomonadota</taxon>
        <taxon>Alphaproteobacteria</taxon>
        <taxon>Sphingomonadales</taxon>
        <taxon>Sphingomonadaceae</taxon>
        <taxon>Sphingorhabdus</taxon>
    </lineage>
</organism>
<dbReference type="PANTHER" id="PTHR32305:SF15">
    <property type="entry name" value="PROTEIN RHSA-RELATED"/>
    <property type="match status" value="1"/>
</dbReference>
<keyword evidence="2" id="KW-1185">Reference proteome</keyword>
<dbReference type="EMBL" id="JBHSDH010000002">
    <property type="protein sequence ID" value="MFC4290806.1"/>
    <property type="molecule type" value="Genomic_DNA"/>
</dbReference>
<accession>A0ABV8RF12</accession>
<sequence>MTGLGVASSTTAYGYDPAGRLNNLSFNFTSAPNDVVWGYTYNPVSQLSAQTQSNDSYSWTGDVNVSRDYSVNGLNQYISAGSAIFCYDANGNLTADGTSVFLYDVENRLVEKRAQNNTSCSALSYSGALHAQLHYDPLGRLYQIGGGAQRFVYDGNALLLEYNNAAAIVRRYAHGVNGAADDPLAWWEGPLMNCTGTRFLHSDRRGSVAALADCWGNRQAINSYDEWGIPAAANQGRFQYTGQAWIAELGMYYYKARIYSPTLGRFMQTDPIGYEDQWNLYAYVGNDPVNMVDPTGMCGARYEDGSCQVIREEGIAEQGEADALALEGRLNARDTMVNGLADDSTQTIVLEDGSEVSVSGAEYKSIWNGTTWSITNRDFGNGGSGGAQGSFNADGSFTGSVGLNPGTFGGWAGTFASSMSDPRYVAGVVDTVIGHELGHLTLPGQSLTSSYPVTGNINSPGDVYRERNTNRIGQGLNRATPGTRFYCPVAPFGC</sequence>
<dbReference type="InterPro" id="IPR022385">
    <property type="entry name" value="Rhs_assc_core"/>
</dbReference>
<dbReference type="Proteomes" id="UP001595887">
    <property type="component" value="Unassembled WGS sequence"/>
</dbReference>
<dbReference type="InterPro" id="IPR050708">
    <property type="entry name" value="T6SS_VgrG/RHS"/>
</dbReference>
<dbReference type="Gene3D" id="2.180.10.10">
    <property type="entry name" value="RHS repeat-associated core"/>
    <property type="match status" value="1"/>
</dbReference>
<comment type="caution">
    <text evidence="1">The sequence shown here is derived from an EMBL/GenBank/DDBJ whole genome shotgun (WGS) entry which is preliminary data.</text>
</comment>
<evidence type="ECO:0000313" key="1">
    <source>
        <dbReference type="EMBL" id="MFC4290806.1"/>
    </source>
</evidence>
<gene>
    <name evidence="1" type="ORF">ACFOWX_00050</name>
</gene>
<reference evidence="2" key="1">
    <citation type="journal article" date="2019" name="Int. J. Syst. Evol. Microbiol.">
        <title>The Global Catalogue of Microorganisms (GCM) 10K type strain sequencing project: providing services to taxonomists for standard genome sequencing and annotation.</title>
        <authorList>
            <consortium name="The Broad Institute Genomics Platform"/>
            <consortium name="The Broad Institute Genome Sequencing Center for Infectious Disease"/>
            <person name="Wu L."/>
            <person name="Ma J."/>
        </authorList>
    </citation>
    <scope>NUCLEOTIDE SEQUENCE [LARGE SCALE GENOMIC DNA]</scope>
    <source>
        <strain evidence="2">CECT 8531</strain>
    </source>
</reference>
<dbReference type="NCBIfam" id="TIGR03696">
    <property type="entry name" value="Rhs_assc_core"/>
    <property type="match status" value="1"/>
</dbReference>